<dbReference type="InterPro" id="IPR015943">
    <property type="entry name" value="WD40/YVTN_repeat-like_dom_sf"/>
</dbReference>
<dbReference type="SUPFAM" id="SSF46785">
    <property type="entry name" value="Winged helix' DNA-binding domain"/>
    <property type="match status" value="1"/>
</dbReference>
<dbReference type="Proteomes" id="UP001648503">
    <property type="component" value="Unassembled WGS sequence"/>
</dbReference>
<dbReference type="EMBL" id="JAFCIX010000344">
    <property type="protein sequence ID" value="KAH6593880.1"/>
    <property type="molecule type" value="Genomic_DNA"/>
</dbReference>
<comment type="function">
    <text evidence="6">Required for the formation of N(7)-methylguanine at position 46 (m7G46) in tRNA. In the complex, it is required to stabilize and induce conformational changes of the catalytic subunit.</text>
</comment>
<feature type="compositionally biased region" description="Polar residues" evidence="8">
    <location>
        <begin position="458"/>
        <end position="473"/>
    </location>
</feature>
<proteinExistence type="inferred from homology"/>
<gene>
    <name evidence="10" type="ORF">BASA50_007105</name>
</gene>
<evidence type="ECO:0000256" key="6">
    <source>
        <dbReference type="HAMAP-Rule" id="MF_03056"/>
    </source>
</evidence>
<sequence length="640" mass="71841">MPSVPFHNVVASTAEDRLIFFSGSRFVLVDATTGAILAAPSESEAESSEKYPGTEWIPQNLLPTKQIRGAAWHDATQTVAITTDDKDMQLWKRSPGHSWTLLNTRETIKRTNCLLFSPCGVFVFVGDKFGDVYRYIVDDPEKQAELILGHVSMLTDVLWSHDGKHILTADRDEKIRVSKYPHAFDIVEFCLGHEQFISRMILLPEAPGLVVSGGGDTFLIVWDYLTGSIVQKLDVLDPEKIDMKTTGVLSIKYSRSSKSLAIIFEQQNIVLIVDASNGRELVIRQTLETPYAPLEISFDCNGMLWIVMAVSDDEPRVAISTLVDGKYEAPTASHVLLQQLSQYVTETADEIPSLFEFHKLRKWSGNSHYHDQKNAQKRQRDEVFAASKKRKNPTHEGAFRPKSQAKVDAAEEQEETDGNHQQHNKKATKQEEGKVECESKAVHDSNADTGLLSDTHDVNQASEPSGDHASSASPIIGATHKAAVSPIMLISKDNRKKIYQYLFQEGVLVAKKDFNLPKHGEIDVPNLQVLKALQSLESRGYVKSQFSWQYYYYSLTNEGIEYLREYLHLPAEIVPRTFIRTTKTVGTRSGRPEGERAPREYAPRGDNEYRRRDDGEKKEGAAGDYKPEFRGGVGRGSRPL</sequence>
<keyword evidence="4 6" id="KW-0677">Repeat</keyword>
<dbReference type="InterPro" id="IPR036322">
    <property type="entry name" value="WD40_repeat_dom_sf"/>
</dbReference>
<keyword evidence="2 6" id="KW-0853">WD repeat</keyword>
<keyword evidence="5 6" id="KW-0539">Nucleus</keyword>
<dbReference type="PROSITE" id="PS50082">
    <property type="entry name" value="WD_REPEATS_2"/>
    <property type="match status" value="1"/>
</dbReference>
<feature type="region of interest" description="Disordered" evidence="8">
    <location>
        <begin position="584"/>
        <end position="640"/>
    </location>
</feature>
<feature type="region of interest" description="Disordered" evidence="8">
    <location>
        <begin position="367"/>
        <end position="473"/>
    </location>
</feature>
<organism evidence="10 11">
    <name type="scientific">Batrachochytrium salamandrivorans</name>
    <dbReference type="NCBI Taxonomy" id="1357716"/>
    <lineage>
        <taxon>Eukaryota</taxon>
        <taxon>Fungi</taxon>
        <taxon>Fungi incertae sedis</taxon>
        <taxon>Chytridiomycota</taxon>
        <taxon>Chytridiomycota incertae sedis</taxon>
        <taxon>Chytridiomycetes</taxon>
        <taxon>Rhizophydiales</taxon>
        <taxon>Rhizophydiales incertae sedis</taxon>
        <taxon>Batrachochytrium</taxon>
    </lineage>
</organism>
<evidence type="ECO:0000256" key="8">
    <source>
        <dbReference type="SAM" id="MobiDB-lite"/>
    </source>
</evidence>
<feature type="compositionally biased region" description="Basic and acidic residues" evidence="8">
    <location>
        <begin position="428"/>
        <end position="446"/>
    </location>
</feature>
<dbReference type="PANTHER" id="PTHR16288">
    <property type="entry name" value="WD40 REPEAT PROTEIN 4"/>
    <property type="match status" value="1"/>
</dbReference>
<name>A0ABQ8FB93_9FUNG</name>
<evidence type="ECO:0000313" key="10">
    <source>
        <dbReference type="EMBL" id="KAH6593880.1"/>
    </source>
</evidence>
<comment type="subcellular location">
    <subcellularLocation>
        <location evidence="1 6">Nucleus</location>
    </subcellularLocation>
</comment>
<keyword evidence="3 6" id="KW-0819">tRNA processing</keyword>
<comment type="pathway">
    <text evidence="6">tRNA modification; N(7)-methylguanine-tRNA biosynthesis.</text>
</comment>
<dbReference type="InterPro" id="IPR028884">
    <property type="entry name" value="Trm82"/>
</dbReference>
<evidence type="ECO:0000259" key="9">
    <source>
        <dbReference type="Pfam" id="PF03501"/>
    </source>
</evidence>
<dbReference type="InterPro" id="IPR036388">
    <property type="entry name" value="WH-like_DNA-bd_sf"/>
</dbReference>
<evidence type="ECO:0000313" key="11">
    <source>
        <dbReference type="Proteomes" id="UP001648503"/>
    </source>
</evidence>
<evidence type="ECO:0000256" key="7">
    <source>
        <dbReference type="PROSITE-ProRule" id="PRU00221"/>
    </source>
</evidence>
<comment type="similarity">
    <text evidence="6">Belongs to the WD repeat TRM82 family.</text>
</comment>
<feature type="domain" description="Plectin/eS10 N-terminal" evidence="9">
    <location>
        <begin position="490"/>
        <end position="581"/>
    </location>
</feature>
<evidence type="ECO:0000256" key="3">
    <source>
        <dbReference type="ARBA" id="ARBA00022694"/>
    </source>
</evidence>
<keyword evidence="11" id="KW-1185">Reference proteome</keyword>
<reference evidence="10 11" key="1">
    <citation type="submission" date="2021-02" db="EMBL/GenBank/DDBJ databases">
        <title>Variation within the Batrachochytrium salamandrivorans European outbreak.</title>
        <authorList>
            <person name="Kelly M."/>
            <person name="Pasmans F."/>
            <person name="Shea T.P."/>
            <person name="Munoz J.F."/>
            <person name="Carranza S."/>
            <person name="Cuomo C.A."/>
            <person name="Martel A."/>
        </authorList>
    </citation>
    <scope>NUCLEOTIDE SEQUENCE [LARGE SCALE GENOMIC DNA]</scope>
    <source>
        <strain evidence="10 11">AMFP18/2</strain>
    </source>
</reference>
<dbReference type="InterPro" id="IPR005326">
    <property type="entry name" value="Plectin_eS10_N"/>
</dbReference>
<feature type="compositionally biased region" description="Basic and acidic residues" evidence="8">
    <location>
        <begin position="368"/>
        <end position="383"/>
    </location>
</feature>
<dbReference type="Gene3D" id="2.130.10.10">
    <property type="entry name" value="YVTN repeat-like/Quinoprotein amine dehydrogenase"/>
    <property type="match status" value="1"/>
</dbReference>
<dbReference type="InterPro" id="IPR001680">
    <property type="entry name" value="WD40_rpt"/>
</dbReference>
<dbReference type="SUPFAM" id="SSF50978">
    <property type="entry name" value="WD40 repeat-like"/>
    <property type="match status" value="1"/>
</dbReference>
<evidence type="ECO:0000256" key="5">
    <source>
        <dbReference type="ARBA" id="ARBA00023242"/>
    </source>
</evidence>
<dbReference type="InterPro" id="IPR036390">
    <property type="entry name" value="WH_DNA-bd_sf"/>
</dbReference>
<comment type="caution">
    <text evidence="10">The sequence shown here is derived from an EMBL/GenBank/DDBJ whole genome shotgun (WGS) entry which is preliminary data.</text>
</comment>
<feature type="compositionally biased region" description="Gly residues" evidence="8">
    <location>
        <begin position="631"/>
        <end position="640"/>
    </location>
</feature>
<evidence type="ECO:0000256" key="2">
    <source>
        <dbReference type="ARBA" id="ARBA00022574"/>
    </source>
</evidence>
<feature type="compositionally biased region" description="Basic and acidic residues" evidence="8">
    <location>
        <begin position="590"/>
        <end position="629"/>
    </location>
</feature>
<accession>A0ABQ8FB93</accession>
<feature type="repeat" description="WD" evidence="7">
    <location>
        <begin position="190"/>
        <end position="232"/>
    </location>
</feature>
<dbReference type="Pfam" id="PF00400">
    <property type="entry name" value="WD40"/>
    <property type="match status" value="1"/>
</dbReference>
<dbReference type="Pfam" id="PF03501">
    <property type="entry name" value="S10_plectin"/>
    <property type="match status" value="1"/>
</dbReference>
<dbReference type="Gene3D" id="1.10.10.10">
    <property type="entry name" value="Winged helix-like DNA-binding domain superfamily/Winged helix DNA-binding domain"/>
    <property type="match status" value="1"/>
</dbReference>
<dbReference type="PANTHER" id="PTHR16288:SF0">
    <property type="entry name" value="TRNA (GUANINE-N(7)-)-METHYLTRANSFERASE NON-CATALYTIC SUBUNIT WDR4"/>
    <property type="match status" value="1"/>
</dbReference>
<protein>
    <recommendedName>
        <fullName evidence="9">Plectin/eS10 N-terminal domain-containing protein</fullName>
    </recommendedName>
</protein>
<dbReference type="SMART" id="SM00320">
    <property type="entry name" value="WD40"/>
    <property type="match status" value="3"/>
</dbReference>
<dbReference type="HAMAP" id="MF_03056">
    <property type="entry name" value="TRM82"/>
    <property type="match status" value="1"/>
</dbReference>
<evidence type="ECO:0000256" key="1">
    <source>
        <dbReference type="ARBA" id="ARBA00004123"/>
    </source>
</evidence>
<evidence type="ECO:0000256" key="4">
    <source>
        <dbReference type="ARBA" id="ARBA00022737"/>
    </source>
</evidence>